<name>A0A6M1PQ53_9BACL</name>
<feature type="transmembrane region" description="Helical" evidence="1">
    <location>
        <begin position="39"/>
        <end position="60"/>
    </location>
</feature>
<reference evidence="2 3" key="1">
    <citation type="submission" date="2020-02" db="EMBL/GenBank/DDBJ databases">
        <authorList>
            <person name="Gao J."/>
            <person name="Sun J."/>
        </authorList>
    </citation>
    <scope>NUCLEOTIDE SEQUENCE [LARGE SCALE GENOMIC DNA]</scope>
    <source>
        <strain evidence="2 3">7124</strain>
    </source>
</reference>
<keyword evidence="1" id="KW-0472">Membrane</keyword>
<dbReference type="EMBL" id="JAAKGU010000008">
    <property type="protein sequence ID" value="NGM84235.1"/>
    <property type="molecule type" value="Genomic_DNA"/>
</dbReference>
<keyword evidence="1" id="KW-0812">Transmembrane</keyword>
<dbReference type="RefSeq" id="WP_165100704.1">
    <property type="nucleotide sequence ID" value="NZ_JAAKGU010000008.1"/>
</dbReference>
<gene>
    <name evidence="2" type="ORF">G5B47_17630</name>
</gene>
<accession>A0A6M1PQ53</accession>
<feature type="transmembrane region" description="Helical" evidence="1">
    <location>
        <begin position="7"/>
        <end position="27"/>
    </location>
</feature>
<protein>
    <submittedName>
        <fullName evidence="2">Uncharacterized protein</fullName>
    </submittedName>
</protein>
<evidence type="ECO:0000256" key="1">
    <source>
        <dbReference type="SAM" id="Phobius"/>
    </source>
</evidence>
<dbReference type="AlphaFoldDB" id="A0A6M1PQ53"/>
<keyword evidence="1" id="KW-1133">Transmembrane helix</keyword>
<organism evidence="2 3">
    <name type="scientific">Paenibacillus apii</name>
    <dbReference type="NCBI Taxonomy" id="1850370"/>
    <lineage>
        <taxon>Bacteria</taxon>
        <taxon>Bacillati</taxon>
        <taxon>Bacillota</taxon>
        <taxon>Bacilli</taxon>
        <taxon>Bacillales</taxon>
        <taxon>Paenibacillaceae</taxon>
        <taxon>Paenibacillus</taxon>
    </lineage>
</organism>
<evidence type="ECO:0000313" key="2">
    <source>
        <dbReference type="EMBL" id="NGM84235.1"/>
    </source>
</evidence>
<sequence>MKKIEWLIAVFFIGMGLTCMSISALSFQRDSLLQVSGYIKTFFICAIVLIAFLFMFVRWIRVRKKP</sequence>
<dbReference type="Proteomes" id="UP000480151">
    <property type="component" value="Unassembled WGS sequence"/>
</dbReference>
<proteinExistence type="predicted"/>
<comment type="caution">
    <text evidence="2">The sequence shown here is derived from an EMBL/GenBank/DDBJ whole genome shotgun (WGS) entry which is preliminary data.</text>
</comment>
<keyword evidence="3" id="KW-1185">Reference proteome</keyword>
<evidence type="ECO:0000313" key="3">
    <source>
        <dbReference type="Proteomes" id="UP000480151"/>
    </source>
</evidence>